<reference evidence="2 3" key="1">
    <citation type="submission" date="2018-06" db="EMBL/GenBank/DDBJ databases">
        <title>Spirosoma sp. HMF3257 Genome sequencing and assembly.</title>
        <authorList>
            <person name="Kang H."/>
            <person name="Cha I."/>
            <person name="Kim H."/>
            <person name="Kang J."/>
            <person name="Joh K."/>
        </authorList>
    </citation>
    <scope>NUCLEOTIDE SEQUENCE [LARGE SCALE GENOMIC DNA]</scope>
    <source>
        <strain evidence="2 3">HMF3257</strain>
    </source>
</reference>
<dbReference type="AlphaFoldDB" id="A0A327NXC9"/>
<dbReference type="RefSeq" id="WP_111348339.1">
    <property type="nucleotide sequence ID" value="NZ_QLII01000001.1"/>
</dbReference>
<protein>
    <submittedName>
        <fullName evidence="2">GNAT family N-acetyltransferase</fullName>
    </submittedName>
</protein>
<dbReference type="EMBL" id="QLII01000001">
    <property type="protein sequence ID" value="RAI77558.1"/>
    <property type="molecule type" value="Genomic_DNA"/>
</dbReference>
<keyword evidence="3" id="KW-1185">Reference proteome</keyword>
<gene>
    <name evidence="2" type="ORF">HMF3257_31525</name>
</gene>
<accession>A0A327NXC9</accession>
<evidence type="ECO:0000313" key="3">
    <source>
        <dbReference type="Proteomes" id="UP000249016"/>
    </source>
</evidence>
<dbReference type="GO" id="GO:0016740">
    <property type="term" value="F:transferase activity"/>
    <property type="evidence" value="ECO:0007669"/>
    <property type="project" value="UniProtKB-KW"/>
</dbReference>
<feature type="domain" description="BioF2-like acetyltransferase" evidence="1">
    <location>
        <begin position="161"/>
        <end position="284"/>
    </location>
</feature>
<dbReference type="Proteomes" id="UP000249016">
    <property type="component" value="Unassembled WGS sequence"/>
</dbReference>
<proteinExistence type="predicted"/>
<sequence length="316" mass="35992">MSEYTILLQQNPQPDAVPAFCQSGFLFNDSNHLRQQDDGGFHLLMALNQSTLQADARCAFFIRSNEVVSPGAAPFGSVEFSETLPEPILNEFLDTLIKVARTANVTSLRLVNYPTCYAPEQACRLTTHLLKQGFYLRETTPNFFLSITDHPFGGTLAPAERRRLRKCREAGFQFTHWKTPDLQEVVVFLQETRQQKGYPLTIQPARLLNLFQNFPDQFSVFTVTDGARLIALTVAVRVRHDILYNFLPTSHSDYNTFSPMVMLTDGLVTYCRQQKIRLLDLGVSLDDNRQPKPSLIRFKRNLGAQESPKLVFEKQL</sequence>
<evidence type="ECO:0000313" key="2">
    <source>
        <dbReference type="EMBL" id="RAI77558.1"/>
    </source>
</evidence>
<dbReference type="OrthoDB" id="9786422at2"/>
<organism evidence="2 3">
    <name type="scientific">Spirosoma telluris</name>
    <dbReference type="NCBI Taxonomy" id="2183553"/>
    <lineage>
        <taxon>Bacteria</taxon>
        <taxon>Pseudomonadati</taxon>
        <taxon>Bacteroidota</taxon>
        <taxon>Cytophagia</taxon>
        <taxon>Cytophagales</taxon>
        <taxon>Cytophagaceae</taxon>
        <taxon>Spirosoma</taxon>
    </lineage>
</organism>
<name>A0A327NXC9_9BACT</name>
<dbReference type="InterPro" id="IPR038740">
    <property type="entry name" value="BioF2-like_GNAT_dom"/>
</dbReference>
<dbReference type="Gene3D" id="3.40.630.30">
    <property type="match status" value="1"/>
</dbReference>
<keyword evidence="2" id="KW-0808">Transferase</keyword>
<dbReference type="SUPFAM" id="SSF55729">
    <property type="entry name" value="Acyl-CoA N-acyltransferases (Nat)"/>
    <property type="match status" value="1"/>
</dbReference>
<dbReference type="InterPro" id="IPR016181">
    <property type="entry name" value="Acyl_CoA_acyltransferase"/>
</dbReference>
<dbReference type="Pfam" id="PF13480">
    <property type="entry name" value="Acetyltransf_6"/>
    <property type="match status" value="1"/>
</dbReference>
<comment type="caution">
    <text evidence="2">The sequence shown here is derived from an EMBL/GenBank/DDBJ whole genome shotgun (WGS) entry which is preliminary data.</text>
</comment>
<evidence type="ECO:0000259" key="1">
    <source>
        <dbReference type="Pfam" id="PF13480"/>
    </source>
</evidence>